<keyword evidence="4" id="KW-1185">Reference proteome</keyword>
<protein>
    <recommendedName>
        <fullName evidence="5">Arginine and glutamate-rich protein 1</fullName>
    </recommendedName>
</protein>
<sequence length="248" mass="29349">MPRPGNSSYRSRSRSHSPARRNHYRDRYYRDKRRSRSRTPSSSRGRSNKHNKEESRSRSKSRDIFGRDINRRDITNKDDDRKTIKQFHTASHGKLPDLERTKISSQIILCDSGHILSRAEIEGNVEMEVMRRVAEAKLLMEKKLQEEYDRKYELAVSELQMKEATERDKLQEEKQAVEGEKKVLEEAQAKLAEERLALLEQQRHLNQQKVNISKEKKRLEKLEQELILNKSKQARPKLSFNIKQKSIL</sequence>
<dbReference type="STRING" id="10228.B3RUE0"/>
<dbReference type="PANTHER" id="PTHR31711">
    <property type="entry name" value="ARGININE AND GLUTAMATE-RICH PROTEIN 1"/>
    <property type="match status" value="1"/>
</dbReference>
<dbReference type="InterPro" id="IPR033371">
    <property type="entry name" value="ARGLU1"/>
</dbReference>
<evidence type="ECO:0008006" key="5">
    <source>
        <dbReference type="Google" id="ProtNLM"/>
    </source>
</evidence>
<dbReference type="EMBL" id="DS985244">
    <property type="protein sequence ID" value="EDV25317.1"/>
    <property type="molecule type" value="Genomic_DNA"/>
</dbReference>
<evidence type="ECO:0000256" key="1">
    <source>
        <dbReference type="SAM" id="Coils"/>
    </source>
</evidence>
<feature type="compositionally biased region" description="Low complexity" evidence="2">
    <location>
        <begin position="1"/>
        <end position="10"/>
    </location>
</feature>
<dbReference type="AlphaFoldDB" id="B3RUE0"/>
<dbReference type="Proteomes" id="UP000009022">
    <property type="component" value="Unassembled WGS sequence"/>
</dbReference>
<dbReference type="RefSeq" id="XP_002111350.1">
    <property type="nucleotide sequence ID" value="XM_002111314.1"/>
</dbReference>
<dbReference type="KEGG" id="tad:TRIADDRAFT_55254"/>
<proteinExistence type="predicted"/>
<dbReference type="FunCoup" id="B3RUE0">
    <property type="interactions" value="1767"/>
</dbReference>
<dbReference type="Pfam" id="PF15346">
    <property type="entry name" value="ARGLU"/>
    <property type="match status" value="1"/>
</dbReference>
<dbReference type="HOGENOM" id="CLU_1121355_0_0_1"/>
<keyword evidence="1" id="KW-0175">Coiled coil</keyword>
<dbReference type="OMA" id="VNSHGRH"/>
<feature type="region of interest" description="Disordered" evidence="2">
    <location>
        <begin position="1"/>
        <end position="77"/>
    </location>
</feature>
<feature type="coiled-coil region" evidence="1">
    <location>
        <begin position="167"/>
        <end position="232"/>
    </location>
</feature>
<feature type="compositionally biased region" description="Basic residues" evidence="2">
    <location>
        <begin position="11"/>
        <end position="37"/>
    </location>
</feature>
<feature type="compositionally biased region" description="Basic and acidic residues" evidence="2">
    <location>
        <begin position="50"/>
        <end position="77"/>
    </location>
</feature>
<evidence type="ECO:0000256" key="2">
    <source>
        <dbReference type="SAM" id="MobiDB-lite"/>
    </source>
</evidence>
<dbReference type="GeneID" id="6753042"/>
<accession>B3RUE0</accession>
<dbReference type="InParanoid" id="B3RUE0"/>
<evidence type="ECO:0000313" key="3">
    <source>
        <dbReference type="EMBL" id="EDV25317.1"/>
    </source>
</evidence>
<name>B3RUE0_TRIAD</name>
<dbReference type="GO" id="GO:0005739">
    <property type="term" value="C:mitochondrion"/>
    <property type="evidence" value="ECO:0000318"/>
    <property type="project" value="GO_Central"/>
</dbReference>
<organism evidence="3 4">
    <name type="scientific">Trichoplax adhaerens</name>
    <name type="common">Trichoplax reptans</name>
    <dbReference type="NCBI Taxonomy" id="10228"/>
    <lineage>
        <taxon>Eukaryota</taxon>
        <taxon>Metazoa</taxon>
        <taxon>Placozoa</taxon>
        <taxon>Uniplacotomia</taxon>
        <taxon>Trichoplacea</taxon>
        <taxon>Trichoplacidae</taxon>
        <taxon>Trichoplax</taxon>
    </lineage>
</organism>
<gene>
    <name evidence="3" type="ORF">TRIADDRAFT_55254</name>
</gene>
<evidence type="ECO:0000313" key="4">
    <source>
        <dbReference type="Proteomes" id="UP000009022"/>
    </source>
</evidence>
<reference evidence="3 4" key="1">
    <citation type="journal article" date="2008" name="Nature">
        <title>The Trichoplax genome and the nature of placozoans.</title>
        <authorList>
            <person name="Srivastava M."/>
            <person name="Begovic E."/>
            <person name="Chapman J."/>
            <person name="Putnam N.H."/>
            <person name="Hellsten U."/>
            <person name="Kawashima T."/>
            <person name="Kuo A."/>
            <person name="Mitros T."/>
            <person name="Salamov A."/>
            <person name="Carpenter M.L."/>
            <person name="Signorovitch A.Y."/>
            <person name="Moreno M.A."/>
            <person name="Kamm K."/>
            <person name="Grimwood J."/>
            <person name="Schmutz J."/>
            <person name="Shapiro H."/>
            <person name="Grigoriev I.V."/>
            <person name="Buss L.W."/>
            <person name="Schierwater B."/>
            <person name="Dellaporta S.L."/>
            <person name="Rokhsar D.S."/>
        </authorList>
    </citation>
    <scope>NUCLEOTIDE SEQUENCE [LARGE SCALE GENOMIC DNA]</scope>
    <source>
        <strain evidence="3 4">Grell-BS-1999</strain>
    </source>
</reference>
<dbReference type="CTD" id="6753042"/>
<dbReference type="GO" id="GO:0005654">
    <property type="term" value="C:nucleoplasm"/>
    <property type="evidence" value="ECO:0000318"/>
    <property type="project" value="GO_Central"/>
</dbReference>
<dbReference type="PANTHER" id="PTHR31711:SF1">
    <property type="entry name" value="ARGININE AND GLUTAMATE-RICH PROTEIN 1"/>
    <property type="match status" value="1"/>
</dbReference>